<organism evidence="2 3">
    <name type="scientific">Pontivivens ytuae</name>
    <dbReference type="NCBI Taxonomy" id="2789856"/>
    <lineage>
        <taxon>Bacteria</taxon>
        <taxon>Pseudomonadati</taxon>
        <taxon>Pseudomonadota</taxon>
        <taxon>Alphaproteobacteria</taxon>
        <taxon>Rhodobacterales</taxon>
        <taxon>Paracoccaceae</taxon>
        <taxon>Pontivivens</taxon>
    </lineage>
</organism>
<dbReference type="Pfam" id="PF04248">
    <property type="entry name" value="NTP_transf_9"/>
    <property type="match status" value="1"/>
</dbReference>
<dbReference type="Proteomes" id="UP000594800">
    <property type="component" value="Chromosome"/>
</dbReference>
<dbReference type="AlphaFoldDB" id="A0A7S9LUI8"/>
<keyword evidence="3" id="KW-1185">Reference proteome</keyword>
<proteinExistence type="predicted"/>
<dbReference type="KEGG" id="poz:I0K15_07165"/>
<evidence type="ECO:0000313" key="2">
    <source>
        <dbReference type="EMBL" id="QPH55509.1"/>
    </source>
</evidence>
<dbReference type="EMBL" id="CP064942">
    <property type="protein sequence ID" value="QPH55509.1"/>
    <property type="molecule type" value="Genomic_DNA"/>
</dbReference>
<protein>
    <submittedName>
        <fullName evidence="2">DUF427 domain-containing protein</fullName>
    </submittedName>
</protein>
<sequence length="156" mass="17380">MELPRENVQDYPRPPRLESAGVTVSCRLGGEIVAESRDALRVLETHHAPTYYIPPEDIPAKLVEVPGSSWCEWKGRARYFDVVAGGRRVERAAWAYPKPTERFAALRDHIAFYPGLMDACFVGGVQVTPQPGDFYGGWVTPNLDGIVKGDAATRHW</sequence>
<feature type="domain" description="DUF427" evidence="1">
    <location>
        <begin position="25"/>
        <end position="114"/>
    </location>
</feature>
<name>A0A7S9LUI8_9RHOB</name>
<gene>
    <name evidence="2" type="ORF">I0K15_07165</name>
</gene>
<dbReference type="InterPro" id="IPR038694">
    <property type="entry name" value="DUF427_sf"/>
</dbReference>
<accession>A0A7S9LUI8</accession>
<reference evidence="2 3" key="1">
    <citation type="submission" date="2020-11" db="EMBL/GenBank/DDBJ databases">
        <title>Description of Pontivivens ytuae sp. nov. isolated from deep sea sediment of Mariana Trench.</title>
        <authorList>
            <person name="Wang Z."/>
            <person name="Sun Q.-L."/>
            <person name="Xu X.-D."/>
            <person name="Tang Y.-Z."/>
            <person name="Zhang J."/>
        </authorList>
    </citation>
    <scope>NUCLEOTIDE SEQUENCE [LARGE SCALE GENOMIC DNA]</scope>
    <source>
        <strain evidence="2 3">MT2928</strain>
    </source>
</reference>
<dbReference type="RefSeq" id="WP_196104715.1">
    <property type="nucleotide sequence ID" value="NZ_CP064942.1"/>
</dbReference>
<evidence type="ECO:0000259" key="1">
    <source>
        <dbReference type="Pfam" id="PF04248"/>
    </source>
</evidence>
<evidence type="ECO:0000313" key="3">
    <source>
        <dbReference type="Proteomes" id="UP000594800"/>
    </source>
</evidence>
<dbReference type="Gene3D" id="2.170.150.40">
    <property type="entry name" value="Domain of unknown function (DUF427)"/>
    <property type="match status" value="1"/>
</dbReference>
<dbReference type="PANTHER" id="PTHR43058">
    <property type="entry name" value="SLR0655 PROTEIN"/>
    <property type="match status" value="1"/>
</dbReference>
<dbReference type="InterPro" id="IPR007361">
    <property type="entry name" value="DUF427"/>
</dbReference>
<dbReference type="PANTHER" id="PTHR43058:SF1">
    <property type="entry name" value="DUF427 DOMAIN-CONTAINING PROTEIN"/>
    <property type="match status" value="1"/>
</dbReference>